<keyword evidence="5" id="KW-0547">Nucleotide-binding</keyword>
<dbReference type="FunFam" id="3.90.1170.40:FF:000004">
    <property type="entry name" value="Molybdopterin biosynthesis protein MoeE"/>
    <property type="match status" value="1"/>
</dbReference>
<sequence>MDITVNVLYFGLIREACSKTREEKVTIPQGSTVNDLITTLVDRYPTLAKHHRAVKIAINEAIAPTSTTLTEGDTIAFIPPVAGGGGRYCRLTEEPLSIDEVFAAVKSPKQGAVAIFVGIVRDHNEGHEVTHLFYEAYPEMVLRTLDSIIERCEATADGVRVAVAHRTGHLQIGDFAVVIAAAAPHRGEAFDACRMCIELLKQETPIWKKEFSSDGAEWIGMRP</sequence>
<dbReference type="Gene3D" id="3.90.1170.40">
    <property type="entry name" value="Molybdopterin biosynthesis MoaE subunit"/>
    <property type="match status" value="1"/>
</dbReference>
<dbReference type="KEGG" id="mbai:MB901379_04346"/>
<dbReference type="FunFam" id="3.10.20.30:FF:000010">
    <property type="entry name" value="Molybdopterin synthase sulfur carrier subunit"/>
    <property type="match status" value="1"/>
</dbReference>
<evidence type="ECO:0000256" key="7">
    <source>
        <dbReference type="ARBA" id="ARBA00024200"/>
    </source>
</evidence>
<name>A0A3S4BLB7_9MYCO</name>
<protein>
    <recommendedName>
        <fullName evidence="12">Molybdopterin synthase catalytic subunit 1</fullName>
        <ecNumber evidence="3">2.8.1.12</ecNumber>
    </recommendedName>
    <alternativeName>
        <fullName evidence="16">MPT synthase subunit 2 1</fullName>
    </alternativeName>
    <alternativeName>
        <fullName evidence="13">Molybdenum cofactor biosynthesis protein E 1</fullName>
    </alternativeName>
    <alternativeName>
        <fullName evidence="8">Molybdopterin synthase sulfur carrier subunit</fullName>
    </alternativeName>
    <alternativeName>
        <fullName evidence="14">Molybdopterin-converting factor large subunit 1</fullName>
    </alternativeName>
    <alternativeName>
        <fullName evidence="15">Molybdopterin-converting factor subunit 2 1</fullName>
    </alternativeName>
</protein>
<evidence type="ECO:0000313" key="18">
    <source>
        <dbReference type="Proteomes" id="UP000269998"/>
    </source>
</evidence>
<dbReference type="Proteomes" id="UP000269998">
    <property type="component" value="Chromosome"/>
</dbReference>
<proteinExistence type="inferred from homology"/>
<dbReference type="Gene3D" id="3.10.20.30">
    <property type="match status" value="1"/>
</dbReference>
<dbReference type="SUPFAM" id="SSF54690">
    <property type="entry name" value="Molybdopterin synthase subunit MoaE"/>
    <property type="match status" value="1"/>
</dbReference>
<dbReference type="OrthoDB" id="9794429at2"/>
<evidence type="ECO:0000256" key="11">
    <source>
        <dbReference type="ARBA" id="ARBA00049878"/>
    </source>
</evidence>
<dbReference type="NCBIfam" id="TIGR01682">
    <property type="entry name" value="moaD"/>
    <property type="match status" value="1"/>
</dbReference>
<evidence type="ECO:0000256" key="1">
    <source>
        <dbReference type="ARBA" id="ARBA00005046"/>
    </source>
</evidence>
<evidence type="ECO:0000256" key="12">
    <source>
        <dbReference type="ARBA" id="ARBA00072424"/>
    </source>
</evidence>
<dbReference type="GO" id="GO:0030366">
    <property type="term" value="F:molybdopterin synthase activity"/>
    <property type="evidence" value="ECO:0007669"/>
    <property type="project" value="UniProtKB-EC"/>
</dbReference>
<evidence type="ECO:0000256" key="16">
    <source>
        <dbReference type="ARBA" id="ARBA00080739"/>
    </source>
</evidence>
<keyword evidence="6" id="KW-0501">Molybdenum cofactor biosynthesis</keyword>
<dbReference type="CDD" id="cd00756">
    <property type="entry name" value="MoaE"/>
    <property type="match status" value="1"/>
</dbReference>
<dbReference type="InterPro" id="IPR003749">
    <property type="entry name" value="ThiS/MoaD-like"/>
</dbReference>
<comment type="similarity">
    <text evidence="2">Belongs to the MoaE family.</text>
</comment>
<evidence type="ECO:0000256" key="14">
    <source>
        <dbReference type="ARBA" id="ARBA00078352"/>
    </source>
</evidence>
<evidence type="ECO:0000256" key="6">
    <source>
        <dbReference type="ARBA" id="ARBA00023150"/>
    </source>
</evidence>
<dbReference type="CDD" id="cd00754">
    <property type="entry name" value="Ubl_MoaD"/>
    <property type="match status" value="1"/>
</dbReference>
<comment type="pathway">
    <text evidence="1">Cofactor biosynthesis; molybdopterin biosynthesis.</text>
</comment>
<comment type="similarity">
    <text evidence="7">Belongs to the MoaD family.</text>
</comment>
<comment type="catalytic activity">
    <reaction evidence="11">
        <text>2 [molybdopterin-synthase sulfur-carrier protein]-C-terminal-Gly-aminoethanethioate + cyclic pyranopterin phosphate + H2O = molybdopterin + 2 [molybdopterin-synthase sulfur-carrier protein]-C-terminal Gly-Gly + 2 H(+)</text>
        <dbReference type="Rhea" id="RHEA:26333"/>
        <dbReference type="Rhea" id="RHEA-COMP:12202"/>
        <dbReference type="Rhea" id="RHEA-COMP:19907"/>
        <dbReference type="ChEBI" id="CHEBI:15377"/>
        <dbReference type="ChEBI" id="CHEBI:15378"/>
        <dbReference type="ChEBI" id="CHEBI:58698"/>
        <dbReference type="ChEBI" id="CHEBI:59648"/>
        <dbReference type="ChEBI" id="CHEBI:90778"/>
        <dbReference type="ChEBI" id="CHEBI:232372"/>
        <dbReference type="EC" id="2.8.1.12"/>
    </reaction>
</comment>
<dbReference type="InterPro" id="IPR003448">
    <property type="entry name" value="Mopterin_biosynth_MoaE"/>
</dbReference>
<evidence type="ECO:0000256" key="13">
    <source>
        <dbReference type="ARBA" id="ARBA00076955"/>
    </source>
</evidence>
<keyword evidence="18" id="KW-1185">Reference proteome</keyword>
<dbReference type="GO" id="GO:0000166">
    <property type="term" value="F:nucleotide binding"/>
    <property type="evidence" value="ECO:0007669"/>
    <property type="project" value="UniProtKB-KW"/>
</dbReference>
<evidence type="ECO:0000256" key="3">
    <source>
        <dbReference type="ARBA" id="ARBA00011950"/>
    </source>
</evidence>
<evidence type="ECO:0000256" key="8">
    <source>
        <dbReference type="ARBA" id="ARBA00024247"/>
    </source>
</evidence>
<evidence type="ECO:0000313" key="17">
    <source>
        <dbReference type="EMBL" id="VDM90737.1"/>
    </source>
</evidence>
<dbReference type="EMBL" id="LR130759">
    <property type="protein sequence ID" value="VDM90737.1"/>
    <property type="molecule type" value="Genomic_DNA"/>
</dbReference>
<dbReference type="GO" id="GO:0006777">
    <property type="term" value="P:Mo-molybdopterin cofactor biosynthetic process"/>
    <property type="evidence" value="ECO:0007669"/>
    <property type="project" value="UniProtKB-KW"/>
</dbReference>
<dbReference type="PANTHER" id="PTHR23404">
    <property type="entry name" value="MOLYBDOPTERIN SYNTHASE RELATED"/>
    <property type="match status" value="1"/>
</dbReference>
<dbReference type="AlphaFoldDB" id="A0A3S4BLB7"/>
<comment type="subunit">
    <text evidence="10">Heterotetramer of 2 MoaD subunits and 2 MoaE subunits. Also stable as homodimer. The enzyme changes between these two forms during catalysis.</text>
</comment>
<comment type="function">
    <text evidence="9">Converts molybdopterin precursor Z into molybdopterin. This requires the incorporation of two sulfur atoms into precursor Z to generate a dithiolene group. The sulfur is provided by MoaD.</text>
</comment>
<reference evidence="18" key="1">
    <citation type="submission" date="2018-02" db="EMBL/GenBank/DDBJ databases">
        <authorList>
            <person name="Seth-Smith MB H."/>
            <person name="Seth-Smith H."/>
        </authorList>
    </citation>
    <scope>NUCLEOTIDE SEQUENCE [LARGE SCALE GENOMIC DNA]</scope>
</reference>
<dbReference type="InterPro" id="IPR012675">
    <property type="entry name" value="Beta-grasp_dom_sf"/>
</dbReference>
<evidence type="ECO:0000256" key="2">
    <source>
        <dbReference type="ARBA" id="ARBA00005426"/>
    </source>
</evidence>
<dbReference type="RefSeq" id="WP_158018370.1">
    <property type="nucleotide sequence ID" value="NZ_CBCSKE010000008.1"/>
</dbReference>
<accession>A0A3S4BLB7</accession>
<dbReference type="Pfam" id="PF02391">
    <property type="entry name" value="MoaE"/>
    <property type="match status" value="1"/>
</dbReference>
<evidence type="ECO:0000256" key="5">
    <source>
        <dbReference type="ARBA" id="ARBA00022741"/>
    </source>
</evidence>
<dbReference type="InterPro" id="IPR016155">
    <property type="entry name" value="Mopterin_synth/thiamin_S_b"/>
</dbReference>
<evidence type="ECO:0000256" key="10">
    <source>
        <dbReference type="ARBA" id="ARBA00026066"/>
    </source>
</evidence>
<evidence type="ECO:0000256" key="4">
    <source>
        <dbReference type="ARBA" id="ARBA00022679"/>
    </source>
</evidence>
<evidence type="ECO:0000256" key="9">
    <source>
        <dbReference type="ARBA" id="ARBA00025448"/>
    </source>
</evidence>
<gene>
    <name evidence="17" type="primary">moaE1_2</name>
    <name evidence="17" type="ORF">MB901379_04346</name>
</gene>
<dbReference type="InterPro" id="IPR036563">
    <property type="entry name" value="MoaE_sf"/>
</dbReference>
<dbReference type="EC" id="2.8.1.12" evidence="3"/>
<dbReference type="Pfam" id="PF02597">
    <property type="entry name" value="ThiS"/>
    <property type="match status" value="1"/>
</dbReference>
<dbReference type="SUPFAM" id="SSF54285">
    <property type="entry name" value="MoaD/ThiS"/>
    <property type="match status" value="1"/>
</dbReference>
<organism evidence="17 18">
    <name type="scientific">Mycobacterium basiliense</name>
    <dbReference type="NCBI Taxonomy" id="2094119"/>
    <lineage>
        <taxon>Bacteria</taxon>
        <taxon>Bacillati</taxon>
        <taxon>Actinomycetota</taxon>
        <taxon>Actinomycetes</taxon>
        <taxon>Mycobacteriales</taxon>
        <taxon>Mycobacteriaceae</taxon>
        <taxon>Mycobacterium</taxon>
    </lineage>
</organism>
<keyword evidence="4 17" id="KW-0808">Transferase</keyword>
<evidence type="ECO:0000256" key="15">
    <source>
        <dbReference type="ARBA" id="ARBA00080680"/>
    </source>
</evidence>